<name>A0ABU7PMH8_9ACTN</name>
<organism evidence="2 3">
    <name type="scientific">Actinacidiphila polyblastidii</name>
    <dbReference type="NCBI Taxonomy" id="3110430"/>
    <lineage>
        <taxon>Bacteria</taxon>
        <taxon>Bacillati</taxon>
        <taxon>Actinomycetota</taxon>
        <taxon>Actinomycetes</taxon>
        <taxon>Kitasatosporales</taxon>
        <taxon>Streptomycetaceae</taxon>
        <taxon>Actinacidiphila</taxon>
    </lineage>
</organism>
<accession>A0ABU7PMH8</accession>
<dbReference type="RefSeq" id="WP_330800771.1">
    <property type="nucleotide sequence ID" value="NZ_JAZEWV010000057.1"/>
</dbReference>
<reference evidence="2 3" key="1">
    <citation type="submission" date="2023-12" db="EMBL/GenBank/DDBJ databases">
        <title>Streptomyces sp. V4-01.</title>
        <authorList>
            <person name="Somphong A."/>
            <person name="Phongsopitanun W."/>
        </authorList>
    </citation>
    <scope>NUCLEOTIDE SEQUENCE [LARGE SCALE GENOMIC DNA]</scope>
    <source>
        <strain evidence="2 3">V4-01</strain>
    </source>
</reference>
<comment type="caution">
    <text evidence="2">The sequence shown here is derived from an EMBL/GenBank/DDBJ whole genome shotgun (WGS) entry which is preliminary data.</text>
</comment>
<dbReference type="PROSITE" id="PS51257">
    <property type="entry name" value="PROKAR_LIPOPROTEIN"/>
    <property type="match status" value="1"/>
</dbReference>
<protein>
    <recommendedName>
        <fullName evidence="4">PknH-like extracellular domain-containing protein</fullName>
    </recommendedName>
</protein>
<feature type="compositionally biased region" description="Low complexity" evidence="1">
    <location>
        <begin position="46"/>
        <end position="67"/>
    </location>
</feature>
<keyword evidence="3" id="KW-1185">Reference proteome</keyword>
<evidence type="ECO:0000313" key="2">
    <source>
        <dbReference type="EMBL" id="MEE4546883.1"/>
    </source>
</evidence>
<dbReference type="Proteomes" id="UP001344658">
    <property type="component" value="Unassembled WGS sequence"/>
</dbReference>
<gene>
    <name evidence="2" type="ORF">V2S66_33575</name>
</gene>
<dbReference type="EMBL" id="JAZEWV010000057">
    <property type="protein sequence ID" value="MEE4546883.1"/>
    <property type="molecule type" value="Genomic_DNA"/>
</dbReference>
<evidence type="ECO:0000313" key="3">
    <source>
        <dbReference type="Proteomes" id="UP001344658"/>
    </source>
</evidence>
<evidence type="ECO:0000256" key="1">
    <source>
        <dbReference type="SAM" id="MobiDB-lite"/>
    </source>
</evidence>
<evidence type="ECO:0008006" key="4">
    <source>
        <dbReference type="Google" id="ProtNLM"/>
    </source>
</evidence>
<sequence>MARKVRAPHRPDPRSLAGAVIVLAVIAAASACGSPGPRGAGPKNPPLAASHGPGGAAAPSSRPAAVPDSNLAKGLVLPLEPYMMTYPEEVTLDQLSHRMTTECMARYGFHYVPTPAGSHPPPSVDAANMVRRYGIMDLTQAGTSGYHLAYDTGQPPAPLRMTVAEYTVLTGRAGAEGAEPTAKPNYKGREIPQGGCLGEAARKSGENVDQTLVERLNKDSLDRSQTEPRVRAAIGAWSACMKKNGYTIANPLVAGDHIGGETASGPEIDQAVADVSCKAKTGLVQVWYQADAALQRNEIEQNQLALAKVKQQLQAALQNAAKTTG</sequence>
<feature type="region of interest" description="Disordered" evidence="1">
    <location>
        <begin position="33"/>
        <end position="68"/>
    </location>
</feature>
<proteinExistence type="predicted"/>